<evidence type="ECO:0000313" key="9">
    <source>
        <dbReference type="Proteomes" id="UP001261125"/>
    </source>
</evidence>
<comment type="subcellular location">
    <subcellularLocation>
        <location evidence="1">Cell membrane</location>
        <topology evidence="1">Multi-pass membrane protein</topology>
    </subcellularLocation>
</comment>
<evidence type="ECO:0000259" key="7">
    <source>
        <dbReference type="Pfam" id="PF09924"/>
    </source>
</evidence>
<keyword evidence="4 6" id="KW-1133">Transmembrane helix</keyword>
<evidence type="ECO:0000256" key="2">
    <source>
        <dbReference type="ARBA" id="ARBA00022475"/>
    </source>
</evidence>
<keyword evidence="9" id="KW-1185">Reference proteome</keyword>
<dbReference type="Pfam" id="PF09924">
    <property type="entry name" value="LPG_synthase_C"/>
    <property type="match status" value="1"/>
</dbReference>
<sequence length="692" mass="74144">MMVSGTADSSRIAHLTNAARRIPVTLGLVAVLLVVGVVGGGLWSPFSASPMWADVAYGLPALAEGRWWTPVTGTFFVSAPWVYLAGIPALAVMAFFEHRRGSRVAAIYFAGGQLFSVLAAAGFLALASLLPWSWAQEQAVVLDVGPSGGVFACIAGALALLPSPWRLRAWTVFIAILAVTFVYYGSLPDLEHVLAVGLVLAVDRSLRPQRVSVREQRLIAFVVVCGLGAIEILGYVAPMTGPFGTSAATSGSWVDVAINTAVVLVVATSLRRGRRWAWVLVLLYCLLNVLLVVAVIGILVAVGLSGVEAEIDTDVTSILASSVLWIVASAYFVLVRGAFHARPRAALGDGPAPAVDDVKAELRATGGGTLSWMTTWDGMSYARFGRGIVAYQRRSGVALALGDPLGPDADRAATVRRFIERSEAAGLAPCFFSAGEATSAAVPADWRRIVVADDTVVDLPGLQFTGKAWGAVRTSLNRAQREGMTFRLTRLGDEPWGVRQQLRAISESWVGDKGLPEMGFTLGTLHEASDPEVRLALAVSPDGDVDGFLSWLPVYGEGEVRGWTLDLMRRRDGGFGPVMEYLIGSSAQQFSAEGAQVMSLSGAPLAHEYPPDAGAIADLQTRMADMLEPVYGFASLHRFKQKFHPRYETMYLLYRDEADLTRIGAALTRAFLPHATLRQFAAAGVDLVRQER</sequence>
<feature type="transmembrane region" description="Helical" evidence="6">
    <location>
        <begin position="315"/>
        <end position="334"/>
    </location>
</feature>
<feature type="transmembrane region" description="Helical" evidence="6">
    <location>
        <begin position="218"/>
        <end position="238"/>
    </location>
</feature>
<dbReference type="InterPro" id="IPR051211">
    <property type="entry name" value="PG_lysyltransferase"/>
</dbReference>
<protein>
    <submittedName>
        <fullName evidence="8">DUF2156 domain-containing protein</fullName>
    </submittedName>
</protein>
<dbReference type="InterPro" id="IPR024320">
    <property type="entry name" value="LPG_synthase_C"/>
</dbReference>
<feature type="transmembrane region" description="Helical" evidence="6">
    <location>
        <begin position="167"/>
        <end position="184"/>
    </location>
</feature>
<name>A0ABU3SL34_9MICO</name>
<keyword evidence="2" id="KW-1003">Cell membrane</keyword>
<feature type="transmembrane region" description="Helical" evidence="6">
    <location>
        <begin position="190"/>
        <end position="206"/>
    </location>
</feature>
<dbReference type="PANTHER" id="PTHR34697:SF2">
    <property type="entry name" value="PHOSPHATIDYLGLYCEROL LYSYLTRANSFERASE"/>
    <property type="match status" value="1"/>
</dbReference>
<feature type="transmembrane region" description="Helical" evidence="6">
    <location>
        <begin position="250"/>
        <end position="270"/>
    </location>
</feature>
<comment type="caution">
    <text evidence="8">The sequence shown here is derived from an EMBL/GenBank/DDBJ whole genome shotgun (WGS) entry which is preliminary data.</text>
</comment>
<organism evidence="8 9">
    <name type="scientific">Microbacterium phycohabitans</name>
    <dbReference type="NCBI Taxonomy" id="3075993"/>
    <lineage>
        <taxon>Bacteria</taxon>
        <taxon>Bacillati</taxon>
        <taxon>Actinomycetota</taxon>
        <taxon>Actinomycetes</taxon>
        <taxon>Micrococcales</taxon>
        <taxon>Microbacteriaceae</taxon>
        <taxon>Microbacterium</taxon>
    </lineage>
</organism>
<evidence type="ECO:0000313" key="8">
    <source>
        <dbReference type="EMBL" id="MDU0345518.1"/>
    </source>
</evidence>
<dbReference type="InterPro" id="IPR035952">
    <property type="entry name" value="Rhomboid-like_sf"/>
</dbReference>
<feature type="transmembrane region" description="Helical" evidence="6">
    <location>
        <begin position="108"/>
        <end position="134"/>
    </location>
</feature>
<evidence type="ECO:0000256" key="5">
    <source>
        <dbReference type="ARBA" id="ARBA00023136"/>
    </source>
</evidence>
<feature type="domain" description="Phosphatidylglycerol lysyltransferase C-terminal" evidence="7">
    <location>
        <begin position="362"/>
        <end position="654"/>
    </location>
</feature>
<dbReference type="Proteomes" id="UP001261125">
    <property type="component" value="Unassembled WGS sequence"/>
</dbReference>
<evidence type="ECO:0000256" key="4">
    <source>
        <dbReference type="ARBA" id="ARBA00022989"/>
    </source>
</evidence>
<accession>A0ABU3SL34</accession>
<proteinExistence type="predicted"/>
<keyword evidence="3 6" id="KW-0812">Transmembrane</keyword>
<keyword evidence="5 6" id="KW-0472">Membrane</keyword>
<feature type="transmembrane region" description="Helical" evidence="6">
    <location>
        <begin position="21"/>
        <end position="43"/>
    </location>
</feature>
<feature type="transmembrane region" description="Helical" evidence="6">
    <location>
        <begin position="277"/>
        <end position="303"/>
    </location>
</feature>
<evidence type="ECO:0000256" key="1">
    <source>
        <dbReference type="ARBA" id="ARBA00004651"/>
    </source>
</evidence>
<evidence type="ECO:0000256" key="3">
    <source>
        <dbReference type="ARBA" id="ARBA00022692"/>
    </source>
</evidence>
<dbReference type="EMBL" id="JAWDIT010000002">
    <property type="protein sequence ID" value="MDU0345518.1"/>
    <property type="molecule type" value="Genomic_DNA"/>
</dbReference>
<reference evidence="8 9" key="1">
    <citation type="submission" date="2023-09" db="EMBL/GenBank/DDBJ databases">
        <title>Microbacterium fusihabitans sp. nov., Microbacterium phycihabitans sp. nov., and Microbacterium cervinum sp. nov., isolated from dried seaweeds of beach.</title>
        <authorList>
            <person name="Lee S.D."/>
        </authorList>
    </citation>
    <scope>NUCLEOTIDE SEQUENCE [LARGE SCALE GENOMIC DNA]</scope>
    <source>
        <strain evidence="8 9">KSW2-29</strain>
    </source>
</reference>
<evidence type="ECO:0000256" key="6">
    <source>
        <dbReference type="SAM" id="Phobius"/>
    </source>
</evidence>
<feature type="transmembrane region" description="Helical" evidence="6">
    <location>
        <begin position="140"/>
        <end position="160"/>
    </location>
</feature>
<gene>
    <name evidence="8" type="ORF">RWH44_07350</name>
</gene>
<feature type="transmembrane region" description="Helical" evidence="6">
    <location>
        <begin position="75"/>
        <end position="96"/>
    </location>
</feature>
<dbReference type="PANTHER" id="PTHR34697">
    <property type="entry name" value="PHOSPHATIDYLGLYCEROL LYSYLTRANSFERASE"/>
    <property type="match status" value="1"/>
</dbReference>
<dbReference type="SUPFAM" id="SSF144091">
    <property type="entry name" value="Rhomboid-like"/>
    <property type="match status" value="1"/>
</dbReference>